<evidence type="ECO:0000313" key="12">
    <source>
        <dbReference type="EMBL" id="SGZ50443.1"/>
    </source>
</evidence>
<feature type="compositionally biased region" description="Basic and acidic residues" evidence="10">
    <location>
        <begin position="1074"/>
        <end position="1088"/>
    </location>
</feature>
<proteinExistence type="predicted"/>
<feature type="region of interest" description="Disordered" evidence="10">
    <location>
        <begin position="1008"/>
        <end position="1052"/>
    </location>
</feature>
<dbReference type="InterPro" id="IPR000719">
    <property type="entry name" value="Prot_kinase_dom"/>
</dbReference>
<evidence type="ECO:0000256" key="3">
    <source>
        <dbReference type="ARBA" id="ARBA00022679"/>
    </source>
</evidence>
<dbReference type="SUPFAM" id="SSF56112">
    <property type="entry name" value="Protein kinase-like (PK-like)"/>
    <property type="match status" value="1"/>
</dbReference>
<evidence type="ECO:0000256" key="8">
    <source>
        <dbReference type="ARBA" id="ARBA00048679"/>
    </source>
</evidence>
<dbReference type="PROSITE" id="PS50011">
    <property type="entry name" value="PROTEIN_KINASE_DOM"/>
    <property type="match status" value="1"/>
</dbReference>
<feature type="binding site" evidence="9">
    <location>
        <position position="163"/>
    </location>
    <ligand>
        <name>ATP</name>
        <dbReference type="ChEBI" id="CHEBI:30616"/>
    </ligand>
</feature>
<comment type="catalytic activity">
    <reaction evidence="7">
        <text>L-threonyl-[protein] + ATP = O-phospho-L-threonyl-[protein] + ADP + H(+)</text>
        <dbReference type="Rhea" id="RHEA:46608"/>
        <dbReference type="Rhea" id="RHEA-COMP:11060"/>
        <dbReference type="Rhea" id="RHEA-COMP:11605"/>
        <dbReference type="ChEBI" id="CHEBI:15378"/>
        <dbReference type="ChEBI" id="CHEBI:30013"/>
        <dbReference type="ChEBI" id="CHEBI:30616"/>
        <dbReference type="ChEBI" id="CHEBI:61977"/>
        <dbReference type="ChEBI" id="CHEBI:456216"/>
        <dbReference type="EC" id="2.7.11.1"/>
    </reaction>
</comment>
<dbReference type="SMART" id="SM00220">
    <property type="entry name" value="S_TKc"/>
    <property type="match status" value="1"/>
</dbReference>
<dbReference type="OrthoDB" id="68483at2759"/>
<evidence type="ECO:0000256" key="10">
    <source>
        <dbReference type="SAM" id="MobiDB-lite"/>
    </source>
</evidence>
<dbReference type="PROSITE" id="PS00108">
    <property type="entry name" value="PROTEIN_KINASE_ST"/>
    <property type="match status" value="1"/>
</dbReference>
<evidence type="ECO:0000256" key="9">
    <source>
        <dbReference type="PROSITE-ProRule" id="PRU10141"/>
    </source>
</evidence>
<evidence type="ECO:0000256" key="4">
    <source>
        <dbReference type="ARBA" id="ARBA00022741"/>
    </source>
</evidence>
<dbReference type="PANTHER" id="PTHR43895:SF152">
    <property type="entry name" value="SERINE_THREONINE-PROTEIN KINASE TOS3"/>
    <property type="match status" value="1"/>
</dbReference>
<dbReference type="GO" id="GO:0030447">
    <property type="term" value="P:filamentous growth"/>
    <property type="evidence" value="ECO:0007669"/>
    <property type="project" value="UniProtKB-ARBA"/>
</dbReference>
<organism evidence="12 13">
    <name type="scientific">Sungouiella intermedia</name>
    <dbReference type="NCBI Taxonomy" id="45354"/>
    <lineage>
        <taxon>Eukaryota</taxon>
        <taxon>Fungi</taxon>
        <taxon>Dikarya</taxon>
        <taxon>Ascomycota</taxon>
        <taxon>Saccharomycotina</taxon>
        <taxon>Pichiomycetes</taxon>
        <taxon>Metschnikowiaceae</taxon>
        <taxon>Sungouiella</taxon>
    </lineage>
</organism>
<dbReference type="CDD" id="cd14008">
    <property type="entry name" value="STKc_LKB1_CaMKK"/>
    <property type="match status" value="1"/>
</dbReference>
<gene>
    <name evidence="12" type="ORF">SAMEA4029010_CIC11G00000002795</name>
</gene>
<dbReference type="EC" id="2.7.11.1" evidence="1"/>
<dbReference type="GO" id="GO:0001558">
    <property type="term" value="P:regulation of cell growth"/>
    <property type="evidence" value="ECO:0007669"/>
    <property type="project" value="UniProtKB-ARBA"/>
</dbReference>
<dbReference type="InterPro" id="IPR017441">
    <property type="entry name" value="Protein_kinase_ATP_BS"/>
</dbReference>
<accession>A0A1L0BH64</accession>
<keyword evidence="2" id="KW-0723">Serine/threonine-protein kinase</keyword>
<evidence type="ECO:0000256" key="6">
    <source>
        <dbReference type="ARBA" id="ARBA00022840"/>
    </source>
</evidence>
<dbReference type="InterPro" id="IPR008271">
    <property type="entry name" value="Ser/Thr_kinase_AS"/>
</dbReference>
<dbReference type="PROSITE" id="PS00107">
    <property type="entry name" value="PROTEIN_KINASE_ATP"/>
    <property type="match status" value="1"/>
</dbReference>
<evidence type="ECO:0000256" key="1">
    <source>
        <dbReference type="ARBA" id="ARBA00012513"/>
    </source>
</evidence>
<evidence type="ECO:0000256" key="2">
    <source>
        <dbReference type="ARBA" id="ARBA00022527"/>
    </source>
</evidence>
<dbReference type="STRING" id="45354.A0A1L0BH64"/>
<evidence type="ECO:0000256" key="5">
    <source>
        <dbReference type="ARBA" id="ARBA00022777"/>
    </source>
</evidence>
<dbReference type="AlphaFoldDB" id="A0A1L0BH64"/>
<dbReference type="FunFam" id="3.30.200.20:FF:000206">
    <property type="entry name" value="Serine/threonine-protein kinase Ssp1"/>
    <property type="match status" value="1"/>
</dbReference>
<keyword evidence="4 9" id="KW-0547">Nucleotide-binding</keyword>
<dbReference type="Gene3D" id="1.10.510.10">
    <property type="entry name" value="Transferase(Phosphotransferase) domain 1"/>
    <property type="match status" value="1"/>
</dbReference>
<protein>
    <recommendedName>
        <fullName evidence="1">non-specific serine/threonine protein kinase</fullName>
        <ecNumber evidence="1">2.7.11.1</ecNumber>
    </recommendedName>
</protein>
<dbReference type="Gene3D" id="3.30.200.20">
    <property type="entry name" value="Phosphorylase Kinase, domain 1"/>
    <property type="match status" value="1"/>
</dbReference>
<dbReference type="Pfam" id="PF00069">
    <property type="entry name" value="Pkinase"/>
    <property type="match status" value="1"/>
</dbReference>
<keyword evidence="5" id="KW-0418">Kinase</keyword>
<feature type="region of interest" description="Disordered" evidence="10">
    <location>
        <begin position="1073"/>
        <end position="1114"/>
    </location>
</feature>
<feature type="compositionally biased region" description="Polar residues" evidence="10">
    <location>
        <begin position="732"/>
        <end position="747"/>
    </location>
</feature>
<feature type="domain" description="Protein kinase" evidence="11">
    <location>
        <begin position="134"/>
        <end position="492"/>
    </location>
</feature>
<sequence>MSLNSEVLAARALSAVLTPATTTEVLLLTPSPYDTDHDEKPRPHLFGKVTGLLQRTLSRSRENSVSLCLSDATGVTGAASRSGSVANLVKSRLPRSPRLTSISARPSRVSLVKETNHVSLEYDPITRRKVLNTYEILREIGRGEHGRVKLARDLVHDELVAIKIVSRKSKKERQLLRMRRPSNLVAGPNRQHNNNENKIRREIAIMKRCDHKNIVQLKEVLDDMNLYKIYLVLEYMDRGEIKWKRRTPIVTPRPFSDPDDQKLPCCVNQRSITASEDNELLTDDYSPNLTFRQLRRIFRDVLLGLEYLHMQGIVHRDIKPANLLVSLDYVVKISDFGVSFASSLGSSDDGELFNDMELAKTVGTPAFFAPELCQTNFSASSSTVNFDSTKMMMTPSGSFPKVNHKIDIWALGVTLYCLLFGKVPFNAESEFKLFDVIVNEPLVFPSDAQSFNSPQEVSPEEFEMAKDLLSKMLDKDSTTRIDIPDIKEHPFVLMDLEDDVKKLDELFFFNANYVAESDALNNLGDKVLQEEIDNAVVGVGARIRSNILRAMKNADSDALRKLLLKMESSLSATSSSEDSSYVGSQLNLVSQLFPSENSVILSEALQESTLRNSYDYFAKQLPLPLHLSHHTHIQSHLSQPPHLAPNQSPLHSSNASFVSRGSVSLRNNLILLDIESPSSSRKGSVSGILEAPQIETKRNVGGDLYLKNQSAIDAFKDIQVLDQKRRRLSVFTSLSQSHNSSVSTPTKTSEDSEIPANIVSKQEKPSRIKVGPIRIDKCRRPSSVISLPLTESFASLDSLNDDYLSLKYMEFRKQKRTDPDPGVTNSDSALRIKDATTSISEKFEKFNLGTLMAGASPKLSEEFKSEDIAPHARGYSSSRSLSFSSVSSSCSSGSGSDSDEGGGDLTVNFISKVAPKSRPPFLSLSKRAQSHESNLPNLANQQSSNYYDVPIVFQDHLLELEDVPVGLMGAPREDSGFDPTDMTPTASTLTGLASSATITQDVQGLRFPKKASAQSSPLRKEITSESPTDLGGFAKQDNRKVPTVTGSSPRPNGYFNNHYTKESIKSPFPLANHLEGDLESQSKRDLKGQARPTALRSNSITVGLLQRERSVKET</sequence>
<dbReference type="Proteomes" id="UP000182334">
    <property type="component" value="Chromosome II"/>
</dbReference>
<dbReference type="GO" id="GO:0005524">
    <property type="term" value="F:ATP binding"/>
    <property type="evidence" value="ECO:0007669"/>
    <property type="project" value="UniProtKB-UniRule"/>
</dbReference>
<reference evidence="12 13" key="1">
    <citation type="submission" date="2016-10" db="EMBL/GenBank/DDBJ databases">
        <authorList>
            <person name="de Groot N.N."/>
        </authorList>
    </citation>
    <scope>NUCLEOTIDE SEQUENCE [LARGE SCALE GENOMIC DNA]</scope>
    <source>
        <strain evidence="12 13">CBS 141442</strain>
    </source>
</reference>
<comment type="catalytic activity">
    <reaction evidence="8">
        <text>L-seryl-[protein] + ATP = O-phospho-L-seryl-[protein] + ADP + H(+)</text>
        <dbReference type="Rhea" id="RHEA:17989"/>
        <dbReference type="Rhea" id="RHEA-COMP:9863"/>
        <dbReference type="Rhea" id="RHEA-COMP:11604"/>
        <dbReference type="ChEBI" id="CHEBI:15378"/>
        <dbReference type="ChEBI" id="CHEBI:29999"/>
        <dbReference type="ChEBI" id="CHEBI:30616"/>
        <dbReference type="ChEBI" id="CHEBI:83421"/>
        <dbReference type="ChEBI" id="CHEBI:456216"/>
        <dbReference type="EC" id="2.7.11.1"/>
    </reaction>
</comment>
<dbReference type="GO" id="GO:0004674">
    <property type="term" value="F:protein serine/threonine kinase activity"/>
    <property type="evidence" value="ECO:0007669"/>
    <property type="project" value="UniProtKB-KW"/>
</dbReference>
<evidence type="ECO:0000256" key="7">
    <source>
        <dbReference type="ARBA" id="ARBA00047899"/>
    </source>
</evidence>
<dbReference type="GO" id="GO:0042149">
    <property type="term" value="P:cellular response to glucose starvation"/>
    <property type="evidence" value="ECO:0007669"/>
    <property type="project" value="UniProtKB-ARBA"/>
</dbReference>
<evidence type="ECO:0000259" key="11">
    <source>
        <dbReference type="PROSITE" id="PS50011"/>
    </source>
</evidence>
<dbReference type="InterPro" id="IPR011009">
    <property type="entry name" value="Kinase-like_dom_sf"/>
</dbReference>
<keyword evidence="6 9" id="KW-0067">ATP-binding</keyword>
<dbReference type="GO" id="GO:0007165">
    <property type="term" value="P:signal transduction"/>
    <property type="evidence" value="ECO:0007669"/>
    <property type="project" value="TreeGrafter"/>
</dbReference>
<dbReference type="EMBL" id="LT635757">
    <property type="protein sequence ID" value="SGZ50443.1"/>
    <property type="molecule type" value="Genomic_DNA"/>
</dbReference>
<dbReference type="PANTHER" id="PTHR43895">
    <property type="entry name" value="CALCIUM/CALMODULIN-DEPENDENT PROTEIN KINASE KINASE-RELATED"/>
    <property type="match status" value="1"/>
</dbReference>
<keyword evidence="13" id="KW-1185">Reference proteome</keyword>
<feature type="region of interest" description="Disordered" evidence="10">
    <location>
        <begin position="732"/>
        <end position="753"/>
    </location>
</feature>
<keyword evidence="3" id="KW-0808">Transferase</keyword>
<evidence type="ECO:0000313" key="13">
    <source>
        <dbReference type="Proteomes" id="UP000182334"/>
    </source>
</evidence>
<name>A0A1L0BH64_9ASCO</name>